<dbReference type="Gene3D" id="3.40.50.620">
    <property type="entry name" value="HUPs"/>
    <property type="match status" value="1"/>
</dbReference>
<keyword evidence="4" id="KW-0862">Zinc</keyword>
<dbReference type="PANTHER" id="PTHR43311:SF1">
    <property type="entry name" value="GLUTAMYL-Q TRNA(ASP) SYNTHETASE"/>
    <property type="match status" value="1"/>
</dbReference>
<dbReference type="GO" id="GO:0006424">
    <property type="term" value="P:glutamyl-tRNA aminoacylation"/>
    <property type="evidence" value="ECO:0007669"/>
    <property type="project" value="TreeGrafter"/>
</dbReference>
<comment type="caution">
    <text evidence="9">The sequence shown here is derived from an EMBL/GenBank/DDBJ whole genome shotgun (WGS) entry which is preliminary data.</text>
</comment>
<dbReference type="InterPro" id="IPR000924">
    <property type="entry name" value="Glu/Gln-tRNA-synth"/>
</dbReference>
<dbReference type="PANTHER" id="PTHR43311">
    <property type="entry name" value="GLUTAMATE--TRNA LIGASE"/>
    <property type="match status" value="1"/>
</dbReference>
<keyword evidence="2" id="KW-0479">Metal-binding</keyword>
<dbReference type="InterPro" id="IPR049940">
    <property type="entry name" value="GluQ/Sye"/>
</dbReference>
<dbReference type="RefSeq" id="WP_129048896.1">
    <property type="nucleotide sequence ID" value="NZ_SDHX01000002.1"/>
</dbReference>
<evidence type="ECO:0000256" key="7">
    <source>
        <dbReference type="RuleBase" id="RU363037"/>
    </source>
</evidence>
<evidence type="ECO:0000313" key="10">
    <source>
        <dbReference type="Proteomes" id="UP000290218"/>
    </source>
</evidence>
<proteinExistence type="inferred from homology"/>
<evidence type="ECO:0000256" key="3">
    <source>
        <dbReference type="ARBA" id="ARBA00022741"/>
    </source>
</evidence>
<dbReference type="EMBL" id="SDHX01000002">
    <property type="protein sequence ID" value="RXK53307.1"/>
    <property type="molecule type" value="Genomic_DNA"/>
</dbReference>
<dbReference type="GO" id="GO:0005524">
    <property type="term" value="F:ATP binding"/>
    <property type="evidence" value="ECO:0007669"/>
    <property type="project" value="UniProtKB-KW"/>
</dbReference>
<dbReference type="AlphaFoldDB" id="A0A4Q1C4I1"/>
<reference evidence="9 10" key="1">
    <citation type="submission" date="2019-01" db="EMBL/GenBank/DDBJ databases">
        <title>Lacunisphaera sp. strain TWA-58.</title>
        <authorList>
            <person name="Chen W.-M."/>
        </authorList>
    </citation>
    <scope>NUCLEOTIDE SEQUENCE [LARGE SCALE GENOMIC DNA]</scope>
    <source>
        <strain evidence="9 10">TWA-58</strain>
    </source>
</reference>
<evidence type="ECO:0000256" key="5">
    <source>
        <dbReference type="ARBA" id="ARBA00022840"/>
    </source>
</evidence>
<evidence type="ECO:0000313" key="9">
    <source>
        <dbReference type="EMBL" id="RXK53307.1"/>
    </source>
</evidence>
<evidence type="ECO:0000259" key="8">
    <source>
        <dbReference type="Pfam" id="PF00749"/>
    </source>
</evidence>
<sequence>MVNSSYIGRLAPSPTGLLHLGHARTFWIAQQRARAAEGRLFLRNDDLDRARCRPEFVTAMIEDLRWFGFAWEEPMITQSERIPLFRAALARLHAGGFIYPCACSRKDVQQAIAAPHEGAFNDEPLYPGTCRPENLPPDSRLRSPAAPAPGDGFNWRFRVPDGETLTFQDGHGGEQRATAGHDFGDFLVWRKDDVPSYQLASVVDDADLGITEVVRGADLIKSTFRQLLLFRALGFAIPAFCHCPLVTDEFGVRLAKRHDALALRTLREHGRKPAEIRSAW</sequence>
<dbReference type="InterPro" id="IPR001412">
    <property type="entry name" value="aa-tRNA-synth_I_CS"/>
</dbReference>
<evidence type="ECO:0000256" key="1">
    <source>
        <dbReference type="ARBA" id="ARBA00022598"/>
    </source>
</evidence>
<protein>
    <submittedName>
        <fullName evidence="9">tRNA glutamyl-Q(34) synthetase GluQRS</fullName>
        <ecNumber evidence="9">6.1.1.-</ecNumber>
    </submittedName>
</protein>
<evidence type="ECO:0000256" key="2">
    <source>
        <dbReference type="ARBA" id="ARBA00022723"/>
    </source>
</evidence>
<evidence type="ECO:0000256" key="4">
    <source>
        <dbReference type="ARBA" id="ARBA00022833"/>
    </source>
</evidence>
<gene>
    <name evidence="9" type="ORF">ESB00_16545</name>
</gene>
<dbReference type="OrthoDB" id="9807503at2"/>
<keyword evidence="10" id="KW-1185">Reference proteome</keyword>
<dbReference type="GO" id="GO:0005829">
    <property type="term" value="C:cytosol"/>
    <property type="evidence" value="ECO:0007669"/>
    <property type="project" value="TreeGrafter"/>
</dbReference>
<dbReference type="InterPro" id="IPR014729">
    <property type="entry name" value="Rossmann-like_a/b/a_fold"/>
</dbReference>
<name>A0A4Q1C4I1_9BACT</name>
<keyword evidence="6 7" id="KW-0030">Aminoacyl-tRNA synthetase</keyword>
<dbReference type="GO" id="GO:0004818">
    <property type="term" value="F:glutamate-tRNA ligase activity"/>
    <property type="evidence" value="ECO:0007669"/>
    <property type="project" value="TreeGrafter"/>
</dbReference>
<dbReference type="EC" id="6.1.1.-" evidence="9"/>
<dbReference type="Proteomes" id="UP000290218">
    <property type="component" value="Unassembled WGS sequence"/>
</dbReference>
<dbReference type="PRINTS" id="PR00987">
    <property type="entry name" value="TRNASYNTHGLU"/>
</dbReference>
<organism evidence="9 10">
    <name type="scientific">Oleiharenicola lentus</name>
    <dbReference type="NCBI Taxonomy" id="2508720"/>
    <lineage>
        <taxon>Bacteria</taxon>
        <taxon>Pseudomonadati</taxon>
        <taxon>Verrucomicrobiota</taxon>
        <taxon>Opitutia</taxon>
        <taxon>Opitutales</taxon>
        <taxon>Opitutaceae</taxon>
        <taxon>Oleiharenicola</taxon>
    </lineage>
</organism>
<dbReference type="Pfam" id="PF00749">
    <property type="entry name" value="tRNA-synt_1c"/>
    <property type="match status" value="1"/>
</dbReference>
<evidence type="ECO:0000256" key="6">
    <source>
        <dbReference type="ARBA" id="ARBA00023146"/>
    </source>
</evidence>
<keyword evidence="7" id="KW-0648">Protein biosynthesis</keyword>
<feature type="domain" description="Glutamyl/glutaminyl-tRNA synthetase class Ib catalytic" evidence="8">
    <location>
        <begin position="9"/>
        <end position="273"/>
    </location>
</feature>
<keyword evidence="5 7" id="KW-0067">ATP-binding</keyword>
<keyword evidence="3 7" id="KW-0547">Nucleotide-binding</keyword>
<dbReference type="InterPro" id="IPR020058">
    <property type="entry name" value="Glu/Gln-tRNA-synth_Ib_cat-dom"/>
</dbReference>
<keyword evidence="1 7" id="KW-0436">Ligase</keyword>
<accession>A0A4Q1C4I1</accession>
<comment type="similarity">
    <text evidence="7">Belongs to the class-I aminoacyl-tRNA synthetase family.</text>
</comment>
<dbReference type="PROSITE" id="PS00178">
    <property type="entry name" value="AA_TRNA_LIGASE_I"/>
    <property type="match status" value="1"/>
</dbReference>
<dbReference type="SUPFAM" id="SSF52374">
    <property type="entry name" value="Nucleotidylyl transferase"/>
    <property type="match status" value="1"/>
</dbReference>
<dbReference type="NCBIfam" id="NF004315">
    <property type="entry name" value="PRK05710.1-4"/>
    <property type="match status" value="1"/>
</dbReference>